<feature type="domain" description="ABC transmembrane type-1" evidence="8">
    <location>
        <begin position="97"/>
        <end position="318"/>
    </location>
</feature>
<feature type="transmembrane region" description="Helical" evidence="7">
    <location>
        <begin position="297"/>
        <end position="321"/>
    </location>
</feature>
<protein>
    <submittedName>
        <fullName evidence="9">ABC transporter permease</fullName>
    </submittedName>
</protein>
<keyword evidence="6 7" id="KW-0472">Membrane</keyword>
<evidence type="ECO:0000259" key="8">
    <source>
        <dbReference type="PROSITE" id="PS50928"/>
    </source>
</evidence>
<keyword evidence="10" id="KW-1185">Reference proteome</keyword>
<dbReference type="PROSITE" id="PS50928">
    <property type="entry name" value="ABC_TM1"/>
    <property type="match status" value="1"/>
</dbReference>
<dbReference type="Gene3D" id="1.10.3720.10">
    <property type="entry name" value="MetI-like"/>
    <property type="match status" value="1"/>
</dbReference>
<reference evidence="9" key="1">
    <citation type="submission" date="2016-10" db="EMBL/GenBank/DDBJ databases">
        <title>Genome sequence of Streptomyces mangrovisoli MUSC 149.</title>
        <authorList>
            <person name="Lee L.-H."/>
            <person name="Ser H.-L."/>
        </authorList>
    </citation>
    <scope>NUCLEOTIDE SEQUENCE [LARGE SCALE GENOMIC DNA]</scope>
    <source>
        <strain evidence="9">MUSC 149</strain>
    </source>
</reference>
<dbReference type="PANTHER" id="PTHR43163">
    <property type="entry name" value="DIPEPTIDE TRANSPORT SYSTEM PERMEASE PROTEIN DPPB-RELATED"/>
    <property type="match status" value="1"/>
</dbReference>
<sequence length="328" mass="36334">MLAYTVRRILVSIPVLVVSTFVVFLVVVNSGDPVANFATSRQPAPSKAAVAAFARHIHADQPVMERYWHWITGVLHGDFGPSVQSNLDIGHDLFTRFRVTVTLVASAMVIALLLAVVFGVFSAIRQYSAADYAITFVGFLFLAMPVFWFAVLLKQAGIWFNEQTGSQFLGTIGEKSPYLEVDTTWNEFTDRLGHLVLPTITLALVSFASWTRYTRASMLEVLGSDYVRLARAKGLRRRTVLVRHALRTALIPLATVTALDIAIILGGAVITETIFQWHGMGEMLVQSAQAVDVYRTMAWLLLSAVVVIGFNLLADLLYAVLDPRIRYD</sequence>
<dbReference type="Pfam" id="PF00528">
    <property type="entry name" value="BPD_transp_1"/>
    <property type="match status" value="1"/>
</dbReference>
<comment type="caution">
    <text evidence="9">The sequence shown here is derived from an EMBL/GenBank/DDBJ whole genome shotgun (WGS) entry which is preliminary data.</text>
</comment>
<dbReference type="RefSeq" id="WP_046585126.1">
    <property type="nucleotide sequence ID" value="NZ_LAVA02000015.1"/>
</dbReference>
<keyword evidence="2 7" id="KW-0813">Transport</keyword>
<keyword evidence="3" id="KW-1003">Cell membrane</keyword>
<feature type="transmembrane region" description="Helical" evidence="7">
    <location>
        <begin position="192"/>
        <end position="210"/>
    </location>
</feature>
<dbReference type="OrthoDB" id="9778910at2"/>
<evidence type="ECO:0000313" key="10">
    <source>
        <dbReference type="Proteomes" id="UP000034196"/>
    </source>
</evidence>
<dbReference type="GO" id="GO:0005886">
    <property type="term" value="C:plasma membrane"/>
    <property type="evidence" value="ECO:0007669"/>
    <property type="project" value="UniProtKB-SubCell"/>
</dbReference>
<proteinExistence type="inferred from homology"/>
<dbReference type="InterPro" id="IPR035906">
    <property type="entry name" value="MetI-like_sf"/>
</dbReference>
<dbReference type="GO" id="GO:0055085">
    <property type="term" value="P:transmembrane transport"/>
    <property type="evidence" value="ECO:0007669"/>
    <property type="project" value="InterPro"/>
</dbReference>
<evidence type="ECO:0000256" key="7">
    <source>
        <dbReference type="RuleBase" id="RU363032"/>
    </source>
</evidence>
<keyword evidence="5 7" id="KW-1133">Transmembrane helix</keyword>
<evidence type="ECO:0000256" key="6">
    <source>
        <dbReference type="ARBA" id="ARBA00023136"/>
    </source>
</evidence>
<comment type="subcellular location">
    <subcellularLocation>
        <location evidence="1 7">Cell membrane</location>
        <topology evidence="1 7">Multi-pass membrane protein</topology>
    </subcellularLocation>
</comment>
<evidence type="ECO:0000256" key="2">
    <source>
        <dbReference type="ARBA" id="ARBA00022448"/>
    </source>
</evidence>
<comment type="similarity">
    <text evidence="7">Belongs to the binding-protein-dependent transport system permease family.</text>
</comment>
<dbReference type="SUPFAM" id="SSF161098">
    <property type="entry name" value="MetI-like"/>
    <property type="match status" value="1"/>
</dbReference>
<dbReference type="EMBL" id="LAVA02000015">
    <property type="protein sequence ID" value="OIJ68550.1"/>
    <property type="molecule type" value="Genomic_DNA"/>
</dbReference>
<dbReference type="InterPro" id="IPR045621">
    <property type="entry name" value="BPD_transp_1_N"/>
</dbReference>
<feature type="transmembrane region" description="Helical" evidence="7">
    <location>
        <begin position="97"/>
        <end position="121"/>
    </location>
</feature>
<dbReference type="CDD" id="cd06261">
    <property type="entry name" value="TM_PBP2"/>
    <property type="match status" value="1"/>
</dbReference>
<gene>
    <name evidence="9" type="ORF">WN71_007095</name>
</gene>
<evidence type="ECO:0000313" key="9">
    <source>
        <dbReference type="EMBL" id="OIJ68550.1"/>
    </source>
</evidence>
<dbReference type="Pfam" id="PF19300">
    <property type="entry name" value="BPD_transp_1_N"/>
    <property type="match status" value="1"/>
</dbReference>
<dbReference type="Proteomes" id="UP000034196">
    <property type="component" value="Unassembled WGS sequence"/>
</dbReference>
<organism evidence="9 10">
    <name type="scientific">Streptomyces mangrovisoli</name>
    <dbReference type="NCBI Taxonomy" id="1428628"/>
    <lineage>
        <taxon>Bacteria</taxon>
        <taxon>Bacillati</taxon>
        <taxon>Actinomycetota</taxon>
        <taxon>Actinomycetes</taxon>
        <taxon>Kitasatosporales</taxon>
        <taxon>Streptomycetaceae</taxon>
        <taxon>Streptomyces</taxon>
    </lineage>
</organism>
<accession>A0A1J4P509</accession>
<feature type="transmembrane region" description="Helical" evidence="7">
    <location>
        <begin position="133"/>
        <end position="153"/>
    </location>
</feature>
<keyword evidence="4 7" id="KW-0812">Transmembrane</keyword>
<feature type="transmembrane region" description="Helical" evidence="7">
    <location>
        <begin position="9"/>
        <end position="28"/>
    </location>
</feature>
<dbReference type="InterPro" id="IPR000515">
    <property type="entry name" value="MetI-like"/>
</dbReference>
<name>A0A1J4P509_9ACTN</name>
<evidence type="ECO:0000256" key="3">
    <source>
        <dbReference type="ARBA" id="ARBA00022475"/>
    </source>
</evidence>
<dbReference type="STRING" id="1428628.WN71_007095"/>
<evidence type="ECO:0000256" key="4">
    <source>
        <dbReference type="ARBA" id="ARBA00022692"/>
    </source>
</evidence>
<dbReference type="PANTHER" id="PTHR43163:SF6">
    <property type="entry name" value="DIPEPTIDE TRANSPORT SYSTEM PERMEASE PROTEIN DPPB-RELATED"/>
    <property type="match status" value="1"/>
</dbReference>
<dbReference type="AlphaFoldDB" id="A0A1J4P509"/>
<evidence type="ECO:0000256" key="5">
    <source>
        <dbReference type="ARBA" id="ARBA00022989"/>
    </source>
</evidence>
<feature type="transmembrane region" description="Helical" evidence="7">
    <location>
        <begin position="245"/>
        <end position="277"/>
    </location>
</feature>
<evidence type="ECO:0000256" key="1">
    <source>
        <dbReference type="ARBA" id="ARBA00004651"/>
    </source>
</evidence>